<organism evidence="1 2">
    <name type="scientific">Mycena metata</name>
    <dbReference type="NCBI Taxonomy" id="1033252"/>
    <lineage>
        <taxon>Eukaryota</taxon>
        <taxon>Fungi</taxon>
        <taxon>Dikarya</taxon>
        <taxon>Basidiomycota</taxon>
        <taxon>Agaricomycotina</taxon>
        <taxon>Agaricomycetes</taxon>
        <taxon>Agaricomycetidae</taxon>
        <taxon>Agaricales</taxon>
        <taxon>Marasmiineae</taxon>
        <taxon>Mycenaceae</taxon>
        <taxon>Mycena</taxon>
    </lineage>
</organism>
<dbReference type="SUPFAM" id="SSF48264">
    <property type="entry name" value="Cytochrome P450"/>
    <property type="match status" value="1"/>
</dbReference>
<evidence type="ECO:0008006" key="3">
    <source>
        <dbReference type="Google" id="ProtNLM"/>
    </source>
</evidence>
<dbReference type="AlphaFoldDB" id="A0AAD7JCS4"/>
<dbReference type="InterPro" id="IPR036396">
    <property type="entry name" value="Cyt_P450_sf"/>
</dbReference>
<evidence type="ECO:0000313" key="1">
    <source>
        <dbReference type="EMBL" id="KAJ7761715.1"/>
    </source>
</evidence>
<dbReference type="GO" id="GO:0005506">
    <property type="term" value="F:iron ion binding"/>
    <property type="evidence" value="ECO:0007669"/>
    <property type="project" value="InterPro"/>
</dbReference>
<evidence type="ECO:0000313" key="2">
    <source>
        <dbReference type="Proteomes" id="UP001215598"/>
    </source>
</evidence>
<proteinExistence type="predicted"/>
<accession>A0AAD7JCS4</accession>
<name>A0AAD7JCS4_9AGAR</name>
<dbReference type="Proteomes" id="UP001215598">
    <property type="component" value="Unassembled WGS sequence"/>
</dbReference>
<protein>
    <recommendedName>
        <fullName evidence="3">Cytochrome P450</fullName>
    </recommendedName>
</protein>
<dbReference type="Gene3D" id="1.10.630.10">
    <property type="entry name" value="Cytochrome P450"/>
    <property type="match status" value="1"/>
</dbReference>
<sequence length="68" mass="8400">MFIFTKYGDTWRRHRRLFYQEFQPSAVTGFRAHQREHAHPLLRHLIDDPAMFAQHIKHIEHHVHCVWN</sequence>
<reference evidence="1" key="1">
    <citation type="submission" date="2023-03" db="EMBL/GenBank/DDBJ databases">
        <title>Massive genome expansion in bonnet fungi (Mycena s.s.) driven by repeated elements and novel gene families across ecological guilds.</title>
        <authorList>
            <consortium name="Lawrence Berkeley National Laboratory"/>
            <person name="Harder C.B."/>
            <person name="Miyauchi S."/>
            <person name="Viragh M."/>
            <person name="Kuo A."/>
            <person name="Thoen E."/>
            <person name="Andreopoulos B."/>
            <person name="Lu D."/>
            <person name="Skrede I."/>
            <person name="Drula E."/>
            <person name="Henrissat B."/>
            <person name="Morin E."/>
            <person name="Kohler A."/>
            <person name="Barry K."/>
            <person name="LaButti K."/>
            <person name="Morin E."/>
            <person name="Salamov A."/>
            <person name="Lipzen A."/>
            <person name="Mereny Z."/>
            <person name="Hegedus B."/>
            <person name="Baldrian P."/>
            <person name="Stursova M."/>
            <person name="Weitz H."/>
            <person name="Taylor A."/>
            <person name="Grigoriev I.V."/>
            <person name="Nagy L.G."/>
            <person name="Martin F."/>
            <person name="Kauserud H."/>
        </authorList>
    </citation>
    <scope>NUCLEOTIDE SEQUENCE</scope>
    <source>
        <strain evidence="1">CBHHK182m</strain>
    </source>
</reference>
<keyword evidence="2" id="KW-1185">Reference proteome</keyword>
<dbReference type="GO" id="GO:0020037">
    <property type="term" value="F:heme binding"/>
    <property type="evidence" value="ECO:0007669"/>
    <property type="project" value="InterPro"/>
</dbReference>
<comment type="caution">
    <text evidence="1">The sequence shown here is derived from an EMBL/GenBank/DDBJ whole genome shotgun (WGS) entry which is preliminary data.</text>
</comment>
<dbReference type="GO" id="GO:0004497">
    <property type="term" value="F:monooxygenase activity"/>
    <property type="evidence" value="ECO:0007669"/>
    <property type="project" value="InterPro"/>
</dbReference>
<gene>
    <name evidence="1" type="ORF">B0H16DRAFT_1530362</name>
</gene>
<dbReference type="EMBL" id="JARKIB010000034">
    <property type="protein sequence ID" value="KAJ7761715.1"/>
    <property type="molecule type" value="Genomic_DNA"/>
</dbReference>
<dbReference type="GO" id="GO:0016705">
    <property type="term" value="F:oxidoreductase activity, acting on paired donors, with incorporation or reduction of molecular oxygen"/>
    <property type="evidence" value="ECO:0007669"/>
    <property type="project" value="InterPro"/>
</dbReference>